<protein>
    <submittedName>
        <fullName evidence="2">Putative phloem protein</fullName>
    </submittedName>
</protein>
<name>A0A2P6R5S0_ROSCH</name>
<dbReference type="InterPro" id="IPR025886">
    <property type="entry name" value="PP2-like"/>
</dbReference>
<accession>A0A2P6R5S0</accession>
<dbReference type="Pfam" id="PF14299">
    <property type="entry name" value="PP2"/>
    <property type="match status" value="1"/>
</dbReference>
<comment type="caution">
    <text evidence="2">The sequence shown here is derived from an EMBL/GenBank/DDBJ whole genome shotgun (WGS) entry which is preliminary data.</text>
</comment>
<dbReference type="InterPro" id="IPR001810">
    <property type="entry name" value="F-box_dom"/>
</dbReference>
<dbReference type="PANTHER" id="PTHR32278">
    <property type="entry name" value="F-BOX DOMAIN-CONTAINING PROTEIN"/>
    <property type="match status" value="1"/>
</dbReference>
<dbReference type="OMA" id="YGFENQP"/>
<proteinExistence type="predicted"/>
<keyword evidence="3" id="KW-1185">Reference proteome</keyword>
<dbReference type="PANTHER" id="PTHR32278:SF111">
    <property type="entry name" value="F-BOX PROTEIN PP2-B12-RELATED"/>
    <property type="match status" value="1"/>
</dbReference>
<dbReference type="OrthoDB" id="1918565at2759"/>
<dbReference type="PROSITE" id="PS50181">
    <property type="entry name" value="FBOX"/>
    <property type="match status" value="1"/>
</dbReference>
<dbReference type="Pfam" id="PF00646">
    <property type="entry name" value="F-box"/>
    <property type="match status" value="1"/>
</dbReference>
<dbReference type="SUPFAM" id="SSF81383">
    <property type="entry name" value="F-box domain"/>
    <property type="match status" value="1"/>
</dbReference>
<sequence length="252" mass="28529">MDLLQLPEGCIANIVSLTTPEDACRLSLVCKIFKSAAESDSVWDRFLPPETPKILSESGESGLLAAKSKKELYLALCDKPVLINDGKLSFSLEKWSGKKCYMISARELGIIWSHIPRFWTWTSHPESRFPEVAELLEVCWLEIIGKLETRLLSPSTLYKAYLLFKFTRRANGFDHLPADVTVGLEGGEQSKQTQFLHNEGERSGWLEIELGEFFCEGEEDGLLKMRCVAKEGLNWKSGLIVQGIEVRPKRKY</sequence>
<dbReference type="Proteomes" id="UP000238479">
    <property type="component" value="Chromosome 3"/>
</dbReference>
<dbReference type="CDD" id="cd22162">
    <property type="entry name" value="F-box_AtSKIP3-like"/>
    <property type="match status" value="1"/>
</dbReference>
<dbReference type="AlphaFoldDB" id="A0A2P6R5S0"/>
<evidence type="ECO:0000313" key="2">
    <source>
        <dbReference type="EMBL" id="PRQ41762.1"/>
    </source>
</evidence>
<dbReference type="Gene3D" id="1.20.1280.50">
    <property type="match status" value="1"/>
</dbReference>
<evidence type="ECO:0000259" key="1">
    <source>
        <dbReference type="PROSITE" id="PS50181"/>
    </source>
</evidence>
<feature type="domain" description="F-box" evidence="1">
    <location>
        <begin position="1"/>
        <end position="46"/>
    </location>
</feature>
<dbReference type="EMBL" id="PDCK01000041">
    <property type="protein sequence ID" value="PRQ41762.1"/>
    <property type="molecule type" value="Genomic_DNA"/>
</dbReference>
<gene>
    <name evidence="2" type="ORF">RchiOBHm_Chr3g0450281</name>
</gene>
<dbReference type="InterPro" id="IPR036047">
    <property type="entry name" value="F-box-like_dom_sf"/>
</dbReference>
<organism evidence="2 3">
    <name type="scientific">Rosa chinensis</name>
    <name type="common">China rose</name>
    <dbReference type="NCBI Taxonomy" id="74649"/>
    <lineage>
        <taxon>Eukaryota</taxon>
        <taxon>Viridiplantae</taxon>
        <taxon>Streptophyta</taxon>
        <taxon>Embryophyta</taxon>
        <taxon>Tracheophyta</taxon>
        <taxon>Spermatophyta</taxon>
        <taxon>Magnoliopsida</taxon>
        <taxon>eudicotyledons</taxon>
        <taxon>Gunneridae</taxon>
        <taxon>Pentapetalae</taxon>
        <taxon>rosids</taxon>
        <taxon>fabids</taxon>
        <taxon>Rosales</taxon>
        <taxon>Rosaceae</taxon>
        <taxon>Rosoideae</taxon>
        <taxon>Rosoideae incertae sedis</taxon>
        <taxon>Rosa</taxon>
    </lineage>
</organism>
<dbReference type="SMART" id="SM00256">
    <property type="entry name" value="FBOX"/>
    <property type="match status" value="1"/>
</dbReference>
<evidence type="ECO:0000313" key="3">
    <source>
        <dbReference type="Proteomes" id="UP000238479"/>
    </source>
</evidence>
<reference evidence="2 3" key="1">
    <citation type="journal article" date="2018" name="Nat. Genet.">
        <title>The Rosa genome provides new insights in the design of modern roses.</title>
        <authorList>
            <person name="Bendahmane M."/>
        </authorList>
    </citation>
    <scope>NUCLEOTIDE SEQUENCE [LARGE SCALE GENOMIC DNA]</scope>
    <source>
        <strain evidence="3">cv. Old Blush</strain>
    </source>
</reference>
<dbReference type="Gramene" id="PRQ41762">
    <property type="protein sequence ID" value="PRQ41762"/>
    <property type="gene ID" value="RchiOBHm_Chr3g0450281"/>
</dbReference>
<dbReference type="STRING" id="74649.A0A2P6R5S0"/>